<protein>
    <submittedName>
        <fullName evidence="2">Uncharacterized protein</fullName>
    </submittedName>
</protein>
<dbReference type="EMBL" id="OOIL02003144">
    <property type="protein sequence ID" value="VFQ86337.1"/>
    <property type="molecule type" value="Genomic_DNA"/>
</dbReference>
<dbReference type="AlphaFoldDB" id="A0A484MCK1"/>
<sequence>MLKRKRTAVATLLEQEMGTDLWTAAQTCRRPPSRSHHWKLTKLGEGYVYHSRWIWWSDTNTRINGSHSLLPSPSPWHHQGYSPSELTSTITTTTNTKH</sequence>
<feature type="region of interest" description="Disordered" evidence="1">
    <location>
        <begin position="67"/>
        <end position="98"/>
    </location>
</feature>
<feature type="compositionally biased region" description="Low complexity" evidence="1">
    <location>
        <begin position="87"/>
        <end position="98"/>
    </location>
</feature>
<organism evidence="2 3">
    <name type="scientific">Cuscuta campestris</name>
    <dbReference type="NCBI Taxonomy" id="132261"/>
    <lineage>
        <taxon>Eukaryota</taxon>
        <taxon>Viridiplantae</taxon>
        <taxon>Streptophyta</taxon>
        <taxon>Embryophyta</taxon>
        <taxon>Tracheophyta</taxon>
        <taxon>Spermatophyta</taxon>
        <taxon>Magnoliopsida</taxon>
        <taxon>eudicotyledons</taxon>
        <taxon>Gunneridae</taxon>
        <taxon>Pentapetalae</taxon>
        <taxon>asterids</taxon>
        <taxon>lamiids</taxon>
        <taxon>Solanales</taxon>
        <taxon>Convolvulaceae</taxon>
        <taxon>Cuscuteae</taxon>
        <taxon>Cuscuta</taxon>
        <taxon>Cuscuta subgen. Grammica</taxon>
        <taxon>Cuscuta sect. Cleistogrammica</taxon>
    </lineage>
</organism>
<name>A0A484MCK1_9ASTE</name>
<accession>A0A484MCK1</accession>
<evidence type="ECO:0000313" key="3">
    <source>
        <dbReference type="Proteomes" id="UP000595140"/>
    </source>
</evidence>
<evidence type="ECO:0000313" key="2">
    <source>
        <dbReference type="EMBL" id="VFQ86337.1"/>
    </source>
</evidence>
<feature type="compositionally biased region" description="Low complexity" evidence="1">
    <location>
        <begin position="67"/>
        <end position="78"/>
    </location>
</feature>
<reference evidence="2 3" key="1">
    <citation type="submission" date="2018-04" db="EMBL/GenBank/DDBJ databases">
        <authorList>
            <person name="Vogel A."/>
        </authorList>
    </citation>
    <scope>NUCLEOTIDE SEQUENCE [LARGE SCALE GENOMIC DNA]</scope>
</reference>
<keyword evidence="3" id="KW-1185">Reference proteome</keyword>
<gene>
    <name evidence="2" type="ORF">CCAM_LOCUS28113</name>
</gene>
<dbReference type="Proteomes" id="UP000595140">
    <property type="component" value="Unassembled WGS sequence"/>
</dbReference>
<evidence type="ECO:0000256" key="1">
    <source>
        <dbReference type="SAM" id="MobiDB-lite"/>
    </source>
</evidence>
<proteinExistence type="predicted"/>